<dbReference type="Proteomes" id="UP000223047">
    <property type="component" value="Segment"/>
</dbReference>
<evidence type="ECO:0000313" key="1">
    <source>
        <dbReference type="EMBL" id="ANT45258.1"/>
    </source>
</evidence>
<sequence length="121" mass="13064">MATFDYVGLKADVDALLAEFGQDCILRRVGGPVTVDPVEGTVTGGGNQDFPVVGVITDYEDKMIDGEVILRGDRVVYIQATERPQRGDTFLEANGTAWAVVDFDSVDPAGTPVVFSLQLRR</sequence>
<protein>
    <submittedName>
        <fullName evidence="1">Structral protein</fullName>
    </submittedName>
</protein>
<name>A0A1X9IAI6_9CAUD</name>
<organism evidence="1 2">
    <name type="scientific">Xanthomonas phage Xoo-sp2</name>
    <dbReference type="NCBI Taxonomy" id="1852622"/>
    <lineage>
        <taxon>Viruses</taxon>
        <taxon>Duplodnaviria</taxon>
        <taxon>Heunggongvirae</taxon>
        <taxon>Uroviricota</taxon>
        <taxon>Caudoviricetes</taxon>
        <taxon>Mesyanzhinovviridae</taxon>
        <taxon>Bradleyvirinae</taxon>
        <taxon>Xooduovirus</taxon>
        <taxon>Xooduovirus Xoosp2</taxon>
    </lineage>
</organism>
<dbReference type="EMBL" id="KX241618">
    <property type="protein sequence ID" value="ANT45258.1"/>
    <property type="molecule type" value="Genomic_DNA"/>
</dbReference>
<gene>
    <name evidence="1" type="ORF">Xoosp2_36</name>
</gene>
<proteinExistence type="predicted"/>
<evidence type="ECO:0000313" key="2">
    <source>
        <dbReference type="Proteomes" id="UP000223047"/>
    </source>
</evidence>
<accession>A0A1X9IAI6</accession>
<reference evidence="1 2" key="1">
    <citation type="submission" date="2016-05" db="EMBL/GenBank/DDBJ databases">
        <title>A Novel Xanthomonas Oryzae pv. Oryzae Phage Xoo-sp2 as Possible Biocontrol Agent in Plant.</title>
        <authorList>
            <person name="Dong Z."/>
            <person name="Liu J."/>
            <person name="Peng D."/>
        </authorList>
    </citation>
    <scope>NUCLEOTIDE SEQUENCE [LARGE SCALE GENOMIC DNA]</scope>
</reference>
<keyword evidence="2" id="KW-1185">Reference proteome</keyword>